<dbReference type="Pfam" id="PF00400">
    <property type="entry name" value="WD40"/>
    <property type="match status" value="2"/>
</dbReference>
<dbReference type="GeneID" id="108557857"/>
<dbReference type="SMART" id="SM00320">
    <property type="entry name" value="WD40"/>
    <property type="match status" value="5"/>
</dbReference>
<name>A0ABM1M630_NICVS</name>
<feature type="domain" description="APAF-1 helical" evidence="6">
    <location>
        <begin position="452"/>
        <end position="582"/>
    </location>
</feature>
<dbReference type="InterPro" id="IPR001680">
    <property type="entry name" value="WD40_rpt"/>
</dbReference>
<evidence type="ECO:0000256" key="3">
    <source>
        <dbReference type="ARBA" id="ARBA00022737"/>
    </source>
</evidence>
<proteinExistence type="predicted"/>
<accession>A0ABM1M630</accession>
<evidence type="ECO:0000256" key="2">
    <source>
        <dbReference type="ARBA" id="ARBA00022703"/>
    </source>
</evidence>
<evidence type="ECO:0000259" key="5">
    <source>
        <dbReference type="Pfam" id="PF00931"/>
    </source>
</evidence>
<keyword evidence="2" id="KW-0053">Apoptosis</keyword>
<gene>
    <name evidence="8" type="primary">LOC108557857</name>
</gene>
<dbReference type="Gene3D" id="2.130.10.10">
    <property type="entry name" value="YVTN repeat-like/Quinoprotein amine dehydrogenase"/>
    <property type="match status" value="3"/>
</dbReference>
<dbReference type="Gene3D" id="1.25.40.370">
    <property type="match status" value="1"/>
</dbReference>
<dbReference type="SUPFAM" id="SSF50978">
    <property type="entry name" value="WD40 repeat-like"/>
    <property type="match status" value="1"/>
</dbReference>
<evidence type="ECO:0000313" key="7">
    <source>
        <dbReference type="Proteomes" id="UP000695000"/>
    </source>
</evidence>
<keyword evidence="7" id="KW-1185">Reference proteome</keyword>
<organism evidence="7 8">
    <name type="scientific">Nicrophorus vespilloides</name>
    <name type="common">Boreal carrion beetle</name>
    <dbReference type="NCBI Taxonomy" id="110193"/>
    <lineage>
        <taxon>Eukaryota</taxon>
        <taxon>Metazoa</taxon>
        <taxon>Ecdysozoa</taxon>
        <taxon>Arthropoda</taxon>
        <taxon>Hexapoda</taxon>
        <taxon>Insecta</taxon>
        <taxon>Pterygota</taxon>
        <taxon>Neoptera</taxon>
        <taxon>Endopterygota</taxon>
        <taxon>Coleoptera</taxon>
        <taxon>Polyphaga</taxon>
        <taxon>Staphyliniformia</taxon>
        <taxon>Silphidae</taxon>
        <taxon>Nicrophorinae</taxon>
        <taxon>Nicrophorus</taxon>
    </lineage>
</organism>
<dbReference type="SUPFAM" id="SSF50998">
    <property type="entry name" value="Quinoprotein alcohol dehydrogenase-like"/>
    <property type="match status" value="1"/>
</dbReference>
<dbReference type="InterPro" id="IPR015943">
    <property type="entry name" value="WD40/YVTN_repeat-like_dom_sf"/>
</dbReference>
<evidence type="ECO:0000259" key="6">
    <source>
        <dbReference type="Pfam" id="PF17908"/>
    </source>
</evidence>
<keyword evidence="1 4" id="KW-0853">WD repeat</keyword>
<dbReference type="InterPro" id="IPR002182">
    <property type="entry name" value="NB-ARC"/>
</dbReference>
<feature type="repeat" description="WD" evidence="4">
    <location>
        <begin position="1164"/>
        <end position="1205"/>
    </location>
</feature>
<dbReference type="SUPFAM" id="SSF52540">
    <property type="entry name" value="P-loop containing nucleoside triphosphate hydrolases"/>
    <property type="match status" value="1"/>
</dbReference>
<dbReference type="Pfam" id="PF17908">
    <property type="entry name" value="APAF1_C"/>
    <property type="match status" value="1"/>
</dbReference>
<dbReference type="InterPro" id="IPR041452">
    <property type="entry name" value="APAF1_C"/>
</dbReference>
<dbReference type="PROSITE" id="PS50082">
    <property type="entry name" value="WD_REPEATS_2"/>
    <property type="match status" value="2"/>
</dbReference>
<dbReference type="PANTHER" id="PTHR22845">
    <property type="entry name" value="APOPTOTIC PROTEASE-ACTIVATING FACTOR 1"/>
    <property type="match status" value="1"/>
</dbReference>
<dbReference type="RefSeq" id="XP_017770030.1">
    <property type="nucleotide sequence ID" value="XM_017914541.1"/>
</dbReference>
<reference evidence="8" key="1">
    <citation type="submission" date="2025-08" db="UniProtKB">
        <authorList>
            <consortium name="RefSeq"/>
        </authorList>
    </citation>
    <scope>IDENTIFICATION</scope>
    <source>
        <tissue evidence="8">Whole Larva</tissue>
    </source>
</reference>
<protein>
    <submittedName>
        <fullName evidence="8">Apoptotic protease-activating factor 1-like isoform X1</fullName>
    </submittedName>
</protein>
<dbReference type="Pfam" id="PF00931">
    <property type="entry name" value="NB-ARC"/>
    <property type="match status" value="1"/>
</dbReference>
<evidence type="ECO:0000256" key="1">
    <source>
        <dbReference type="ARBA" id="ARBA00022574"/>
    </source>
</evidence>
<dbReference type="InterPro" id="IPR019775">
    <property type="entry name" value="WD40_repeat_CS"/>
</dbReference>
<dbReference type="InterPro" id="IPR036388">
    <property type="entry name" value="WH-like_DNA-bd_sf"/>
</dbReference>
<dbReference type="PANTHER" id="PTHR22845:SF5">
    <property type="entry name" value="APOPTOTIC PROTEASE-ACTIVATING FACTOR 1"/>
    <property type="match status" value="1"/>
</dbReference>
<feature type="repeat" description="WD" evidence="4">
    <location>
        <begin position="644"/>
        <end position="685"/>
    </location>
</feature>
<dbReference type="PROSITE" id="PS50294">
    <property type="entry name" value="WD_REPEATS_REGION"/>
    <property type="match status" value="1"/>
</dbReference>
<dbReference type="InterPro" id="IPR011047">
    <property type="entry name" value="Quinoprotein_ADH-like_sf"/>
</dbReference>
<dbReference type="Proteomes" id="UP000695000">
    <property type="component" value="Unplaced"/>
</dbReference>
<evidence type="ECO:0000313" key="8">
    <source>
        <dbReference type="RefSeq" id="XP_017770030.1"/>
    </source>
</evidence>
<dbReference type="Gene3D" id="1.10.10.10">
    <property type="entry name" value="Winged helix-like DNA-binding domain superfamily/Winged helix DNA-binding domain"/>
    <property type="match status" value="1"/>
</dbReference>
<feature type="domain" description="NB-ARC" evidence="5">
    <location>
        <begin position="122"/>
        <end position="266"/>
    </location>
</feature>
<dbReference type="Gene3D" id="3.40.50.300">
    <property type="entry name" value="P-loop containing nucleotide triphosphate hydrolases"/>
    <property type="match status" value="1"/>
</dbReference>
<evidence type="ECO:0000256" key="4">
    <source>
        <dbReference type="PROSITE-ProRule" id="PRU00221"/>
    </source>
</evidence>
<dbReference type="PROSITE" id="PS00678">
    <property type="entry name" value="WD_REPEATS_1"/>
    <property type="match status" value="1"/>
</dbReference>
<sequence length="1318" mass="152340">MYNLQKKIFLENYKNLEEISGLDFNSVLDVLFCKKILELNEYEAYFRQKKPRQSMFQDIKSKLLGAEKGYEIFQMICQQHGCFDDFTDYKINTDYDDAILRGKIISLPNHYVPRTNLKWMQKLNKLKTALKNMVSDRNKVIVHGMIGYGKSVLAASSVRDRQFMLEEFGNNVHWIKVGKITGDDTDKILNLMYTLYDKILINTTGEMIRMLTEMPQSLDIMQNNLLALLRIESYRKTLLILDDVYDAKVIRYFDVGCKMLITSREKIQWQGGSVQYILVDDGFTLSESLEIFKKSLNIEEIDEDVYNELYGIYIDCMGDPISIKHWAERVGNKKDAFLANPRAYLDNLYTMNPKDSWNKHRFAELKSWYQTLDPQTGVKFLDLAIFLRESNIPAGVFSKLWSSDNVLDILEDLEAKNFITSKYARRCGTYIYGVHHVYLDFLRTQQTDHNIQNTHKKLIAAYKNSAGGDFARMVNDNYIYHFFGHHLSHGKMFEEFKVYLNLYFLEAKIKATGPTLVLEDIDTYKELIFDYQDQSIHLQDLQCLVMMYGQTLHDHKQTSIIQYALMMQKDSWVYKEASRLAADNRLYFDTETFHKTNYFSYDFKLNDSFRVACFAGHPSEILVGTTKGNIELWKLTHKDKQLTFKGHSAEIVILVLNSQKNKVLSVCADGYLKIWNLSTSRNSGNFEPNGNSFVNSPRRVQDGYQMFFGDELTINHCYLQLDPVDKDRIITAAFAKNASELYVVGTENGVLKIPHLNLEWKFDEAVKSAVFVMDDVHVAVSVADCIYLVNVQTKVMDWTLSNANDEIRRLYPFATTNRAGLISVHDSYYKQLTWKATLMPDNTYNIADLQQEQEFLRSPVKCSTMVNNMLIMNSIENRINIFNLSSNQQFVETLNYRRMGVVCLDATISSVEMVVLLSGFEDQMLTLWHVNPKKSSVKGVDNNRRKSDVHKNEIFATRWNPQMDIALVALATKDNCLQIISEHNLLTQISVDHVITKITFHRSDDVVYYALETGSVFMFDIKQNKKRKLFKMNGTVEYLDFQMSYLLCATDIGYFKIYNTIDGKINELLDPQRNMVVIQAFLMDQQVVAVMKRQTTVCCWNLSNMKMRSIFSHGDYNNSDTTTACSNYCENDRTTMICVLSNTFFYVLEVVRIGLFPKASIFKTHNQKDQLRCCQFSKDGNHLAIGSQTGKTYVWNLKENSLITLVLQPNASPIESLQFSQSCNLILVSVSDQIAWWDLSNSRTNSIVSRSDQLIGDTTNNEEFQWEKIGTVDGTPHLLSLIKLQSHRSVKHFSASRNFTKFLAIDNTGEIYKFSPRK</sequence>
<keyword evidence="3" id="KW-0677">Repeat</keyword>
<dbReference type="InterPro" id="IPR027417">
    <property type="entry name" value="P-loop_NTPase"/>
</dbReference>
<dbReference type="InterPro" id="IPR036322">
    <property type="entry name" value="WD40_repeat_dom_sf"/>
</dbReference>